<evidence type="ECO:0000256" key="1">
    <source>
        <dbReference type="SAM" id="Phobius"/>
    </source>
</evidence>
<dbReference type="GO" id="GO:0035438">
    <property type="term" value="F:cyclic-di-GMP binding"/>
    <property type="evidence" value="ECO:0007669"/>
    <property type="project" value="TreeGrafter"/>
</dbReference>
<dbReference type="GO" id="GO:0002218">
    <property type="term" value="P:activation of innate immune response"/>
    <property type="evidence" value="ECO:0007669"/>
    <property type="project" value="InterPro"/>
</dbReference>
<dbReference type="GO" id="GO:0061507">
    <property type="term" value="F:2',3'-cyclic GMP-AMP binding"/>
    <property type="evidence" value="ECO:0007669"/>
    <property type="project" value="TreeGrafter"/>
</dbReference>
<feature type="transmembrane region" description="Helical" evidence="1">
    <location>
        <begin position="82"/>
        <end position="104"/>
    </location>
</feature>
<name>A0AA88YWF4_PINIB</name>
<dbReference type="GO" id="GO:0061709">
    <property type="term" value="P:reticulophagy"/>
    <property type="evidence" value="ECO:0007669"/>
    <property type="project" value="TreeGrafter"/>
</dbReference>
<dbReference type="EMBL" id="VSWD01000002">
    <property type="protein sequence ID" value="KAK3107680.1"/>
    <property type="molecule type" value="Genomic_DNA"/>
</dbReference>
<dbReference type="InterPro" id="IPR038623">
    <property type="entry name" value="STING_C_sf"/>
</dbReference>
<evidence type="ECO:0000313" key="4">
    <source>
        <dbReference type="Proteomes" id="UP001186944"/>
    </source>
</evidence>
<accession>A0AA88YWF4</accession>
<gene>
    <name evidence="3" type="ORF">FSP39_019709</name>
</gene>
<dbReference type="Pfam" id="PF15009">
    <property type="entry name" value="STING_LBD"/>
    <property type="match status" value="2"/>
</dbReference>
<reference evidence="3" key="1">
    <citation type="submission" date="2019-08" db="EMBL/GenBank/DDBJ databases">
        <title>The improved chromosome-level genome for the pearl oyster Pinctada fucata martensii using PacBio sequencing and Hi-C.</title>
        <authorList>
            <person name="Zheng Z."/>
        </authorList>
    </citation>
    <scope>NUCLEOTIDE SEQUENCE</scope>
    <source>
        <strain evidence="3">ZZ-2019</strain>
        <tissue evidence="3">Adductor muscle</tissue>
    </source>
</reference>
<dbReference type="PANTHER" id="PTHR34339">
    <property type="entry name" value="STIMULATOR OF INTERFERON GENES PROTEIN"/>
    <property type="match status" value="1"/>
</dbReference>
<dbReference type="AlphaFoldDB" id="A0AA88YWF4"/>
<keyword evidence="1" id="KW-1133">Transmembrane helix</keyword>
<dbReference type="Proteomes" id="UP001186944">
    <property type="component" value="Unassembled WGS sequence"/>
</dbReference>
<dbReference type="GO" id="GO:0016239">
    <property type="term" value="P:positive regulation of macroautophagy"/>
    <property type="evidence" value="ECO:0007669"/>
    <property type="project" value="TreeGrafter"/>
</dbReference>
<dbReference type="GO" id="GO:0005789">
    <property type="term" value="C:endoplasmic reticulum membrane"/>
    <property type="evidence" value="ECO:0007669"/>
    <property type="project" value="TreeGrafter"/>
</dbReference>
<dbReference type="InterPro" id="IPR055432">
    <property type="entry name" value="STING_LBD"/>
</dbReference>
<dbReference type="Gene3D" id="3.40.50.12100">
    <property type="entry name" value="Stimulator of interferon genes protein"/>
    <property type="match status" value="2"/>
</dbReference>
<keyword evidence="1" id="KW-0472">Membrane</keyword>
<dbReference type="InterPro" id="IPR029158">
    <property type="entry name" value="STING"/>
</dbReference>
<keyword evidence="4" id="KW-1185">Reference proteome</keyword>
<protein>
    <recommendedName>
        <fullName evidence="2">STING ligand-binding domain-containing protein</fullName>
    </recommendedName>
</protein>
<feature type="domain" description="STING ligand-binding" evidence="2">
    <location>
        <begin position="450"/>
        <end position="620"/>
    </location>
</feature>
<dbReference type="GO" id="GO:0045087">
    <property type="term" value="P:innate immune response"/>
    <property type="evidence" value="ECO:0007669"/>
    <property type="project" value="TreeGrafter"/>
</dbReference>
<feature type="domain" description="STING ligand-binding" evidence="2">
    <location>
        <begin position="128"/>
        <end position="296"/>
    </location>
</feature>
<dbReference type="GO" id="GO:0032481">
    <property type="term" value="P:positive regulation of type I interferon production"/>
    <property type="evidence" value="ECO:0007669"/>
    <property type="project" value="InterPro"/>
</dbReference>
<keyword evidence="1" id="KW-0812">Transmembrane</keyword>
<dbReference type="GO" id="GO:0000045">
    <property type="term" value="P:autophagosome assembly"/>
    <property type="evidence" value="ECO:0007669"/>
    <property type="project" value="TreeGrafter"/>
</dbReference>
<proteinExistence type="predicted"/>
<dbReference type="PANTHER" id="PTHR34339:SF1">
    <property type="entry name" value="STIMULATOR OF INTERFERON GENES PROTEIN"/>
    <property type="match status" value="1"/>
</dbReference>
<evidence type="ECO:0000313" key="3">
    <source>
        <dbReference type="EMBL" id="KAK3107680.1"/>
    </source>
</evidence>
<sequence>MHVITRGVLLSRSVRLQVSRMRWYKTVDWSSTKPSVHLVTLGSCPRKSMADFEWLCPALPKLNDKKDTPSNAPVHMESNTTVTIVLIIVPFLLLISGIIVAIYLRRRSKPIRKNVEGGLYSKHQEFVNYATGLAWSHYTGYLSKILPEFERVMVESVTYKAYPDRIITEWILLCPKSGKSSRITDDPRITLEESLTIPGSKPTIDVYRITEDKESKPWYCCIEFPSSLMSLGKEAGVISEDTIALEVKRFSFYIMNILNHEKNSGCRGKAVALYYDDKNSESTHCVSQVLLDHIERVQHRRENKDDRVLPQVCLLHTGLQHRKTTEKFLDFEKTVSTKCQPSILDLKADDQRIVLKIINQSRWIVLYDIQGDIHSDYEWVIKSIEKRIKDGTCDLIAVFSGPDQENTTRFIPWTIAIDIDQEKHASDKVKRIICGETVQLSSDIVLGDLSFGLTWAFYINYLKYVLPDLFHRMKETILHESQNASLDQRRHKQVISKCLWQIIPTTCKFTTLNEFDEDLSTPIPVKPLKTQLFGTKRVFTCSLYHFKRSSFDYYFLGDVFTPCKVLWAMKESDIVRLSDRNMEKQRNRLKSQMNSLLKTVQKIDSPDLNIKVISFNDRGKKKLSEIMCEQIDSDVKMIEGNEGVPTPAEHMPLLERS</sequence>
<comment type="caution">
    <text evidence="3">The sequence shown here is derived from an EMBL/GenBank/DDBJ whole genome shotgun (WGS) entry which is preliminary data.</text>
</comment>
<evidence type="ECO:0000259" key="2">
    <source>
        <dbReference type="Pfam" id="PF15009"/>
    </source>
</evidence>
<organism evidence="3 4">
    <name type="scientific">Pinctada imbricata</name>
    <name type="common">Atlantic pearl-oyster</name>
    <name type="synonym">Pinctada martensii</name>
    <dbReference type="NCBI Taxonomy" id="66713"/>
    <lineage>
        <taxon>Eukaryota</taxon>
        <taxon>Metazoa</taxon>
        <taxon>Spiralia</taxon>
        <taxon>Lophotrochozoa</taxon>
        <taxon>Mollusca</taxon>
        <taxon>Bivalvia</taxon>
        <taxon>Autobranchia</taxon>
        <taxon>Pteriomorphia</taxon>
        <taxon>Pterioida</taxon>
        <taxon>Pterioidea</taxon>
        <taxon>Pteriidae</taxon>
        <taxon>Pinctada</taxon>
    </lineage>
</organism>
<dbReference type="Gene3D" id="1.20.5.5200">
    <property type="match status" value="2"/>
</dbReference>
<dbReference type="GO" id="GO:0005776">
    <property type="term" value="C:autophagosome"/>
    <property type="evidence" value="ECO:0007669"/>
    <property type="project" value="TreeGrafter"/>
</dbReference>